<dbReference type="EMBL" id="CP008849">
    <property type="protein sequence ID" value="AIF99368.1"/>
    <property type="molecule type" value="Genomic_DNA"/>
</dbReference>
<dbReference type="PANTHER" id="PTHR14226:SF10">
    <property type="entry name" value="TRIACYLGLYCEROL LIPASE 4-RELATED"/>
    <property type="match status" value="1"/>
</dbReference>
<feature type="short sequence motif" description="GXSXG" evidence="4">
    <location>
        <begin position="179"/>
        <end position="183"/>
    </location>
</feature>
<protein>
    <submittedName>
        <fullName evidence="6">Esterase</fullName>
    </submittedName>
</protein>
<evidence type="ECO:0000259" key="5">
    <source>
        <dbReference type="PROSITE" id="PS51635"/>
    </source>
</evidence>
<proteinExistence type="predicted"/>
<dbReference type="Pfam" id="PF01734">
    <property type="entry name" value="Patatin"/>
    <property type="match status" value="1"/>
</dbReference>
<gene>
    <name evidence="6" type="ORF">EP13_12110</name>
</gene>
<dbReference type="GO" id="GO:0004806">
    <property type="term" value="F:triacylglycerol lipase activity"/>
    <property type="evidence" value="ECO:0007669"/>
    <property type="project" value="InterPro"/>
</dbReference>
<keyword evidence="2 4" id="KW-0442">Lipid degradation</keyword>
<dbReference type="CDD" id="cd07206">
    <property type="entry name" value="Pat_TGL3-4-5_SDP1"/>
    <property type="match status" value="1"/>
</dbReference>
<dbReference type="GeneID" id="78255647"/>
<dbReference type="PROSITE" id="PS51635">
    <property type="entry name" value="PNPLA"/>
    <property type="match status" value="1"/>
</dbReference>
<comment type="caution">
    <text evidence="4">Lacks conserved residue(s) required for the propagation of feature annotation.</text>
</comment>
<evidence type="ECO:0000313" key="6">
    <source>
        <dbReference type="EMBL" id="AIF99368.1"/>
    </source>
</evidence>
<dbReference type="InterPro" id="IPR016035">
    <property type="entry name" value="Acyl_Trfase/lysoPLipase"/>
</dbReference>
<dbReference type="InterPro" id="IPR050301">
    <property type="entry name" value="NTE"/>
</dbReference>
<keyword evidence="7" id="KW-1185">Reference proteome</keyword>
<evidence type="ECO:0000256" key="3">
    <source>
        <dbReference type="ARBA" id="ARBA00023098"/>
    </source>
</evidence>
<feature type="active site" description="Proton acceptor" evidence="4">
    <location>
        <position position="320"/>
    </location>
</feature>
<organism evidence="6 7">
    <name type="scientific">Alteromonas australica</name>
    <dbReference type="NCBI Taxonomy" id="589873"/>
    <lineage>
        <taxon>Bacteria</taxon>
        <taxon>Pseudomonadati</taxon>
        <taxon>Pseudomonadota</taxon>
        <taxon>Gammaproteobacteria</taxon>
        <taxon>Alteromonadales</taxon>
        <taxon>Alteromonadaceae</taxon>
        <taxon>Alteromonas/Salinimonas group</taxon>
        <taxon>Alteromonas</taxon>
    </lineage>
</organism>
<keyword evidence="1 4" id="KW-0378">Hydrolase</keyword>
<dbReference type="InterPro" id="IPR021771">
    <property type="entry name" value="Triacylglycerol_lipase_N"/>
</dbReference>
<feature type="domain" description="PNPLA" evidence="5">
    <location>
        <begin position="148"/>
        <end position="333"/>
    </location>
</feature>
<dbReference type="RefSeq" id="WP_044057464.1">
    <property type="nucleotide sequence ID" value="NZ_CBCSKJ010000003.1"/>
</dbReference>
<dbReference type="Proteomes" id="UP000056090">
    <property type="component" value="Chromosome"/>
</dbReference>
<keyword evidence="3 4" id="KW-0443">Lipid metabolism</keyword>
<evidence type="ECO:0000256" key="4">
    <source>
        <dbReference type="PROSITE-ProRule" id="PRU01161"/>
    </source>
</evidence>
<evidence type="ECO:0000313" key="7">
    <source>
        <dbReference type="Proteomes" id="UP000056090"/>
    </source>
</evidence>
<dbReference type="KEGG" id="aal:EP13_12110"/>
<dbReference type="Gene3D" id="3.40.1090.10">
    <property type="entry name" value="Cytosolic phospholipase A2 catalytic domain"/>
    <property type="match status" value="1"/>
</dbReference>
<name>A0A075P0Q6_9ALTE</name>
<accession>A0A075P0Q6</accession>
<evidence type="ECO:0000256" key="1">
    <source>
        <dbReference type="ARBA" id="ARBA00022801"/>
    </source>
</evidence>
<reference evidence="6 7" key="1">
    <citation type="submission" date="2014-06" db="EMBL/GenBank/DDBJ databases">
        <title>Genomes of Alteromonas australica, a world apart.</title>
        <authorList>
            <person name="Gonzaga A."/>
            <person name="Lopez-Perez M."/>
            <person name="Rodriguez-Valera F."/>
        </authorList>
    </citation>
    <scope>NUCLEOTIDE SEQUENCE [LARGE SCALE GENOMIC DNA]</scope>
    <source>
        <strain evidence="6 7">H 17</strain>
    </source>
</reference>
<dbReference type="InterPro" id="IPR002641">
    <property type="entry name" value="PNPLA_dom"/>
</dbReference>
<evidence type="ECO:0000256" key="2">
    <source>
        <dbReference type="ARBA" id="ARBA00022963"/>
    </source>
</evidence>
<dbReference type="GO" id="GO:0016042">
    <property type="term" value="P:lipid catabolic process"/>
    <property type="evidence" value="ECO:0007669"/>
    <property type="project" value="UniProtKB-UniRule"/>
</dbReference>
<dbReference type="AlphaFoldDB" id="A0A075P0Q6"/>
<feature type="active site" description="Nucleophile" evidence="4">
    <location>
        <position position="181"/>
    </location>
</feature>
<sequence length="485" mass="54205">MITFDLRLKKLEQDIQHATSYAAFKEASLLHDELSGANEWKATDTSNDYDYKLIRKRVQRLQIARGKNDSHGLMSILHEGLHGNLGNIANPAMRTGCKIGTKVLIEQFIQEVDLALQHIYNADERHVDFYEKLSFFEETAHAFGRSCLMLSGGAGLGFFHCGVVKSLNEHQLLPTVISGASAGSIIAALVGTRTHEELLDSLRPESIYNAFKSWRQWQGLGKQSLFDSTVLENALIELFDLMTFEEAYKKTHRHITITVSPADLHQHSRLLNAKTSPNAIITQAVRASCAVPVVFSPVQLKAKAANGDILPYIPNRRFADGSLMADLPFERLARLYGVNHSIVSQTNPLAVPFIAASRIDATNLWDITARHIGQLAKTNSIFAIDIIERLTSNKNAKLAIHKVRSIIDQQYVGNINILPERQLRNLAQVLSNPTLESITTLIESGEKATWPQLDVIERNTKISENLRYYLSQLKLREAKELGHAS</sequence>
<dbReference type="eggNOG" id="COG1752">
    <property type="taxonomic scope" value="Bacteria"/>
</dbReference>
<dbReference type="PANTHER" id="PTHR14226">
    <property type="entry name" value="NEUROPATHY TARGET ESTERASE/SWISS CHEESE D.MELANOGASTER"/>
    <property type="match status" value="1"/>
</dbReference>
<dbReference type="Pfam" id="PF11815">
    <property type="entry name" value="DUF3336"/>
    <property type="match status" value="1"/>
</dbReference>
<dbReference type="SUPFAM" id="SSF52151">
    <property type="entry name" value="FabD/lysophospholipase-like"/>
    <property type="match status" value="1"/>
</dbReference>